<protein>
    <submittedName>
        <fullName evidence="2">Uncharacterized protein</fullName>
    </submittedName>
</protein>
<dbReference type="RefSeq" id="WP_188774841.1">
    <property type="nucleotide sequence ID" value="NZ_BMMB01000003.1"/>
</dbReference>
<dbReference type="Proteomes" id="UP001185028">
    <property type="component" value="Unassembled WGS sequence"/>
</dbReference>
<sequence length="194" mass="21327">MMKTMMGILGAGAASLIFLTSASVGTATPGGIEKAQTVQAATVTTSVAKDTYSDTTPADGTFTVFINKIDRDDNGSYKLTIDPINWYTGEAANKMFAKDNPENADMGAPDDYYIVNDDTRTYNYTAPASADVLMQIYDHTGRWEDIDTKWNEPVSMSKLKAIFQKPDMLDPTVFPYHITVKNGEIVKIVQQFIP</sequence>
<evidence type="ECO:0000256" key="1">
    <source>
        <dbReference type="SAM" id="SignalP"/>
    </source>
</evidence>
<name>A0ABU1IT01_9BACL</name>
<keyword evidence="3" id="KW-1185">Reference proteome</keyword>
<evidence type="ECO:0000313" key="3">
    <source>
        <dbReference type="Proteomes" id="UP001185028"/>
    </source>
</evidence>
<reference evidence="2 3" key="1">
    <citation type="submission" date="2023-07" db="EMBL/GenBank/DDBJ databases">
        <title>Genomic Encyclopedia of Type Strains, Phase IV (KMG-IV): sequencing the most valuable type-strain genomes for metagenomic binning, comparative biology and taxonomic classification.</title>
        <authorList>
            <person name="Goeker M."/>
        </authorList>
    </citation>
    <scope>NUCLEOTIDE SEQUENCE [LARGE SCALE GENOMIC DNA]</scope>
    <source>
        <strain evidence="2 3">DSM 22170</strain>
    </source>
</reference>
<keyword evidence="1" id="KW-0732">Signal</keyword>
<feature type="chain" id="PRO_5046314291" evidence="1">
    <location>
        <begin position="27"/>
        <end position="194"/>
    </location>
</feature>
<feature type="signal peptide" evidence="1">
    <location>
        <begin position="1"/>
        <end position="26"/>
    </location>
</feature>
<evidence type="ECO:0000313" key="2">
    <source>
        <dbReference type="EMBL" id="MDR6242381.1"/>
    </source>
</evidence>
<dbReference type="EMBL" id="JAVDQH010000001">
    <property type="protein sequence ID" value="MDR6242381.1"/>
    <property type="molecule type" value="Genomic_DNA"/>
</dbReference>
<organism evidence="2 3">
    <name type="scientific">Paenibacillus hunanensis</name>
    <dbReference type="NCBI Taxonomy" id="539262"/>
    <lineage>
        <taxon>Bacteria</taxon>
        <taxon>Bacillati</taxon>
        <taxon>Bacillota</taxon>
        <taxon>Bacilli</taxon>
        <taxon>Bacillales</taxon>
        <taxon>Paenibacillaceae</taxon>
        <taxon>Paenibacillus</taxon>
    </lineage>
</organism>
<comment type="caution">
    <text evidence="2">The sequence shown here is derived from an EMBL/GenBank/DDBJ whole genome shotgun (WGS) entry which is preliminary data.</text>
</comment>
<proteinExistence type="predicted"/>
<accession>A0ABU1IT01</accession>
<gene>
    <name evidence="2" type="ORF">JOC58_000265</name>
</gene>